<keyword evidence="5" id="KW-0029">Amino-acid transport</keyword>
<name>B8FG04_DESAL</name>
<dbReference type="PANTHER" id="PTHR43820:SF2">
    <property type="entry name" value="ABC TRANSPORTER ATP-BINDING PROTEIN"/>
    <property type="match status" value="1"/>
</dbReference>
<dbReference type="HOGENOM" id="CLU_000604_1_2_7"/>
<dbReference type="InterPro" id="IPR003593">
    <property type="entry name" value="AAA+_ATPase"/>
</dbReference>
<dbReference type="EMBL" id="CP001322">
    <property type="protein sequence ID" value="ACL03684.1"/>
    <property type="molecule type" value="Genomic_DNA"/>
</dbReference>
<dbReference type="Proteomes" id="UP000000739">
    <property type="component" value="Chromosome"/>
</dbReference>
<keyword evidence="3" id="KW-0547">Nucleotide-binding</keyword>
<dbReference type="Pfam" id="PF00005">
    <property type="entry name" value="ABC_tran"/>
    <property type="match status" value="1"/>
</dbReference>
<dbReference type="RefSeq" id="WP_012611113.1">
    <property type="nucleotide sequence ID" value="NC_011768.1"/>
</dbReference>
<evidence type="ECO:0000256" key="5">
    <source>
        <dbReference type="ARBA" id="ARBA00022970"/>
    </source>
</evidence>
<dbReference type="PROSITE" id="PS50893">
    <property type="entry name" value="ABC_TRANSPORTER_2"/>
    <property type="match status" value="1"/>
</dbReference>
<dbReference type="GO" id="GO:0016887">
    <property type="term" value="F:ATP hydrolysis activity"/>
    <property type="evidence" value="ECO:0007669"/>
    <property type="project" value="InterPro"/>
</dbReference>
<dbReference type="GO" id="GO:0005524">
    <property type="term" value="F:ATP binding"/>
    <property type="evidence" value="ECO:0007669"/>
    <property type="project" value="UniProtKB-KW"/>
</dbReference>
<evidence type="ECO:0000259" key="6">
    <source>
        <dbReference type="PROSITE" id="PS50893"/>
    </source>
</evidence>
<evidence type="ECO:0000256" key="2">
    <source>
        <dbReference type="ARBA" id="ARBA00022448"/>
    </source>
</evidence>
<proteinExistence type="inferred from homology"/>
<feature type="domain" description="ABC transporter" evidence="6">
    <location>
        <begin position="3"/>
        <end position="237"/>
    </location>
</feature>
<reference evidence="7 8" key="1">
    <citation type="journal article" date="2012" name="Environ. Microbiol.">
        <title>The genome sequence of Desulfatibacillum alkenivorans AK-01: a blueprint for anaerobic alkane oxidation.</title>
        <authorList>
            <person name="Callaghan A.V."/>
            <person name="Morris B.E."/>
            <person name="Pereira I.A."/>
            <person name="McInerney M.J."/>
            <person name="Austin R.N."/>
            <person name="Groves J.T."/>
            <person name="Kukor J.J."/>
            <person name="Suflita J.M."/>
            <person name="Young L.Y."/>
            <person name="Zylstra G.J."/>
            <person name="Wawrik B."/>
        </authorList>
    </citation>
    <scope>NUCLEOTIDE SEQUENCE [LARGE SCALE GENOMIC DNA]</scope>
    <source>
        <strain evidence="7 8">AK-01</strain>
    </source>
</reference>
<organism evidence="7 8">
    <name type="scientific">Desulfatibacillum aliphaticivorans</name>
    <dbReference type="NCBI Taxonomy" id="218208"/>
    <lineage>
        <taxon>Bacteria</taxon>
        <taxon>Pseudomonadati</taxon>
        <taxon>Thermodesulfobacteriota</taxon>
        <taxon>Desulfobacteria</taxon>
        <taxon>Desulfobacterales</taxon>
        <taxon>Desulfatibacillaceae</taxon>
        <taxon>Desulfatibacillum</taxon>
    </lineage>
</organism>
<protein>
    <submittedName>
        <fullName evidence="7">ABC transporter related</fullName>
    </submittedName>
</protein>
<dbReference type="InterPro" id="IPR017871">
    <property type="entry name" value="ABC_transporter-like_CS"/>
</dbReference>
<dbReference type="GO" id="GO:0015807">
    <property type="term" value="P:L-amino acid transport"/>
    <property type="evidence" value="ECO:0007669"/>
    <property type="project" value="TreeGrafter"/>
</dbReference>
<evidence type="ECO:0000313" key="7">
    <source>
        <dbReference type="EMBL" id="ACL03684.1"/>
    </source>
</evidence>
<dbReference type="InterPro" id="IPR052156">
    <property type="entry name" value="BCAA_Transport_ATP-bd_LivF"/>
</dbReference>
<dbReference type="PANTHER" id="PTHR43820">
    <property type="entry name" value="HIGH-AFFINITY BRANCHED-CHAIN AMINO ACID TRANSPORT ATP-BINDING PROTEIN LIVF"/>
    <property type="match status" value="1"/>
</dbReference>
<dbReference type="KEGG" id="dal:Dalk_1988"/>
<evidence type="ECO:0000256" key="1">
    <source>
        <dbReference type="ARBA" id="ARBA00005417"/>
    </source>
</evidence>
<evidence type="ECO:0000313" key="8">
    <source>
        <dbReference type="Proteomes" id="UP000000739"/>
    </source>
</evidence>
<dbReference type="eggNOG" id="COG0410">
    <property type="taxonomic scope" value="Bacteria"/>
</dbReference>
<dbReference type="InterPro" id="IPR027417">
    <property type="entry name" value="P-loop_NTPase"/>
</dbReference>
<dbReference type="InterPro" id="IPR003439">
    <property type="entry name" value="ABC_transporter-like_ATP-bd"/>
</dbReference>
<dbReference type="SMART" id="SM00382">
    <property type="entry name" value="AAA"/>
    <property type="match status" value="1"/>
</dbReference>
<keyword evidence="2" id="KW-0813">Transport</keyword>
<dbReference type="SUPFAM" id="SSF52540">
    <property type="entry name" value="P-loop containing nucleoside triphosphate hydrolases"/>
    <property type="match status" value="1"/>
</dbReference>
<dbReference type="CDD" id="cd03224">
    <property type="entry name" value="ABC_TM1139_LivF_branched"/>
    <property type="match status" value="1"/>
</dbReference>
<dbReference type="AlphaFoldDB" id="B8FG04"/>
<keyword evidence="4" id="KW-0067">ATP-binding</keyword>
<dbReference type="GO" id="GO:0015658">
    <property type="term" value="F:branched-chain amino acid transmembrane transporter activity"/>
    <property type="evidence" value="ECO:0007669"/>
    <property type="project" value="TreeGrafter"/>
</dbReference>
<evidence type="ECO:0000256" key="3">
    <source>
        <dbReference type="ARBA" id="ARBA00022741"/>
    </source>
</evidence>
<evidence type="ECO:0000256" key="4">
    <source>
        <dbReference type="ARBA" id="ARBA00022840"/>
    </source>
</evidence>
<sequence length="237" mass="25914">MFLEIKDLNTYYGPSHVLQGISLNVEQEEIVALLGRNGMGKSTTLKSVMGMVKPKSGKVIFQGANIFGKPPHKVSMAGIGYVPEERRIFPNLTVEDNLRIGVKGGVVDESNPKAWTLEKIYEVFPSLKKRRDNKGANLSGGEQQMLAIGRALMGAPSLLLVDEPTEGLAPIIVDAVRDVLEEINKRGVSILLVEHNLEVAMSLAHRVYLMGKAHIGFVGTVQELDANPEARAQYLEV</sequence>
<dbReference type="PROSITE" id="PS00211">
    <property type="entry name" value="ABC_TRANSPORTER_1"/>
    <property type="match status" value="1"/>
</dbReference>
<accession>B8FG04</accession>
<comment type="similarity">
    <text evidence="1">Belongs to the ABC transporter superfamily.</text>
</comment>
<dbReference type="Gene3D" id="3.40.50.300">
    <property type="entry name" value="P-loop containing nucleotide triphosphate hydrolases"/>
    <property type="match status" value="1"/>
</dbReference>
<gene>
    <name evidence="7" type="ordered locus">Dalk_1988</name>
</gene>
<keyword evidence="8" id="KW-1185">Reference proteome</keyword>